<dbReference type="AlphaFoldDB" id="A0A0A9F8Q6"/>
<name>A0A0A9F8Q6_ARUDO</name>
<proteinExistence type="predicted"/>
<organism evidence="1">
    <name type="scientific">Arundo donax</name>
    <name type="common">Giant reed</name>
    <name type="synonym">Donax arundinaceus</name>
    <dbReference type="NCBI Taxonomy" id="35708"/>
    <lineage>
        <taxon>Eukaryota</taxon>
        <taxon>Viridiplantae</taxon>
        <taxon>Streptophyta</taxon>
        <taxon>Embryophyta</taxon>
        <taxon>Tracheophyta</taxon>
        <taxon>Spermatophyta</taxon>
        <taxon>Magnoliopsida</taxon>
        <taxon>Liliopsida</taxon>
        <taxon>Poales</taxon>
        <taxon>Poaceae</taxon>
        <taxon>PACMAD clade</taxon>
        <taxon>Arundinoideae</taxon>
        <taxon>Arundineae</taxon>
        <taxon>Arundo</taxon>
    </lineage>
</organism>
<protein>
    <submittedName>
        <fullName evidence="1">Uncharacterized protein</fullName>
    </submittedName>
</protein>
<evidence type="ECO:0000313" key="1">
    <source>
        <dbReference type="EMBL" id="JAE08722.1"/>
    </source>
</evidence>
<sequence>MVLCFSFSMLMLAIWK</sequence>
<reference evidence="1" key="1">
    <citation type="submission" date="2014-09" db="EMBL/GenBank/DDBJ databases">
        <authorList>
            <person name="Magalhaes I.L.F."/>
            <person name="Oliveira U."/>
            <person name="Santos F.R."/>
            <person name="Vidigal T.H.D.A."/>
            <person name="Brescovit A.D."/>
            <person name="Santos A.J."/>
        </authorList>
    </citation>
    <scope>NUCLEOTIDE SEQUENCE</scope>
    <source>
        <tissue evidence="1">Shoot tissue taken approximately 20 cm above the soil surface</tissue>
    </source>
</reference>
<accession>A0A0A9F8Q6</accession>
<reference evidence="1" key="2">
    <citation type="journal article" date="2015" name="Data Brief">
        <title>Shoot transcriptome of the giant reed, Arundo donax.</title>
        <authorList>
            <person name="Barrero R.A."/>
            <person name="Guerrero F.D."/>
            <person name="Moolhuijzen P."/>
            <person name="Goolsby J.A."/>
            <person name="Tidwell J."/>
            <person name="Bellgard S.E."/>
            <person name="Bellgard M.I."/>
        </authorList>
    </citation>
    <scope>NUCLEOTIDE SEQUENCE</scope>
    <source>
        <tissue evidence="1">Shoot tissue taken approximately 20 cm above the soil surface</tissue>
    </source>
</reference>
<dbReference type="EMBL" id="GBRH01189174">
    <property type="protein sequence ID" value="JAE08722.1"/>
    <property type="molecule type" value="Transcribed_RNA"/>
</dbReference>